<name>X0WZ66_9ZZZZ</name>
<evidence type="ECO:0000313" key="1">
    <source>
        <dbReference type="EMBL" id="GAG18021.1"/>
    </source>
</evidence>
<gene>
    <name evidence="1" type="ORF">S01H1_56381</name>
</gene>
<accession>X0WZ66</accession>
<organism evidence="1">
    <name type="scientific">marine sediment metagenome</name>
    <dbReference type="NCBI Taxonomy" id="412755"/>
    <lineage>
        <taxon>unclassified sequences</taxon>
        <taxon>metagenomes</taxon>
        <taxon>ecological metagenomes</taxon>
    </lineage>
</organism>
<protein>
    <submittedName>
        <fullName evidence="1">Uncharacterized protein</fullName>
    </submittedName>
</protein>
<comment type="caution">
    <text evidence="1">The sequence shown here is derived from an EMBL/GenBank/DDBJ whole genome shotgun (WGS) entry which is preliminary data.</text>
</comment>
<reference evidence="1" key="1">
    <citation type="journal article" date="2014" name="Front. Microbiol.">
        <title>High frequency of phylogenetically diverse reductive dehalogenase-homologous genes in deep subseafloor sedimentary metagenomes.</title>
        <authorList>
            <person name="Kawai M."/>
            <person name="Futagami T."/>
            <person name="Toyoda A."/>
            <person name="Takaki Y."/>
            <person name="Nishi S."/>
            <person name="Hori S."/>
            <person name="Arai W."/>
            <person name="Tsubouchi T."/>
            <person name="Morono Y."/>
            <person name="Uchiyama I."/>
            <person name="Ito T."/>
            <person name="Fujiyama A."/>
            <person name="Inagaki F."/>
            <person name="Takami H."/>
        </authorList>
    </citation>
    <scope>NUCLEOTIDE SEQUENCE</scope>
    <source>
        <strain evidence="1">Expedition CK06-06</strain>
    </source>
</reference>
<feature type="non-terminal residue" evidence="1">
    <location>
        <position position="1"/>
    </location>
</feature>
<dbReference type="EMBL" id="BARS01036709">
    <property type="protein sequence ID" value="GAG18021.1"/>
    <property type="molecule type" value="Genomic_DNA"/>
</dbReference>
<sequence length="68" mass="7995">HHNVFLKELLPIKSYVTKAVVIGYFNNLHPAKQMYVLNYDVRKNYIAKEKFDNSKPVEKVENVTDKSQ</sequence>
<proteinExistence type="predicted"/>
<dbReference type="AlphaFoldDB" id="X0WZ66"/>